<dbReference type="EMBL" id="NBNE01005462">
    <property type="protein sequence ID" value="OWZ03539.1"/>
    <property type="molecule type" value="Genomic_DNA"/>
</dbReference>
<keyword evidence="2" id="KW-1185">Reference proteome</keyword>
<sequence>GATALFEAGAEDNLIRQQGRWSSDCFQVYTRIDAVSCSRVAARMVDLAL</sequence>
<dbReference type="Proteomes" id="UP000198211">
    <property type="component" value="Unassembled WGS sequence"/>
</dbReference>
<proteinExistence type="predicted"/>
<dbReference type="AlphaFoldDB" id="A0A225VF25"/>
<dbReference type="OrthoDB" id="6070935at2759"/>
<evidence type="ECO:0000313" key="2">
    <source>
        <dbReference type="Proteomes" id="UP000198211"/>
    </source>
</evidence>
<protein>
    <submittedName>
        <fullName evidence="1">Uncharacterized protein</fullName>
    </submittedName>
</protein>
<feature type="non-terminal residue" evidence="1">
    <location>
        <position position="1"/>
    </location>
</feature>
<name>A0A225VF25_9STRA</name>
<organism evidence="1 2">
    <name type="scientific">Phytophthora megakarya</name>
    <dbReference type="NCBI Taxonomy" id="4795"/>
    <lineage>
        <taxon>Eukaryota</taxon>
        <taxon>Sar</taxon>
        <taxon>Stramenopiles</taxon>
        <taxon>Oomycota</taxon>
        <taxon>Peronosporomycetes</taxon>
        <taxon>Peronosporales</taxon>
        <taxon>Peronosporaceae</taxon>
        <taxon>Phytophthora</taxon>
    </lineage>
</organism>
<reference evidence="2" key="1">
    <citation type="submission" date="2017-03" db="EMBL/GenBank/DDBJ databases">
        <title>Phytopthora megakarya and P. palmivora, two closely related causual agents of cacao black pod achieved similar genome size and gene model numbers by different mechanisms.</title>
        <authorList>
            <person name="Ali S."/>
            <person name="Shao J."/>
            <person name="Larry D.J."/>
            <person name="Kronmiller B."/>
            <person name="Shen D."/>
            <person name="Strem M.D."/>
            <person name="Melnick R.L."/>
            <person name="Guiltinan M.J."/>
            <person name="Tyler B.M."/>
            <person name="Meinhardt L.W."/>
            <person name="Bailey B.A."/>
        </authorList>
    </citation>
    <scope>NUCLEOTIDE SEQUENCE [LARGE SCALE GENOMIC DNA]</scope>
    <source>
        <strain evidence="2">zdho120</strain>
    </source>
</reference>
<gene>
    <name evidence="1" type="ORF">PHMEG_00024719</name>
</gene>
<comment type="caution">
    <text evidence="1">The sequence shown here is derived from an EMBL/GenBank/DDBJ whole genome shotgun (WGS) entry which is preliminary data.</text>
</comment>
<accession>A0A225VF25</accession>
<evidence type="ECO:0000313" key="1">
    <source>
        <dbReference type="EMBL" id="OWZ03539.1"/>
    </source>
</evidence>